<gene>
    <name evidence="4" type="ORF">CXU09_07965</name>
</gene>
<dbReference type="AlphaFoldDB" id="A0A2N8HZ80"/>
<dbReference type="SUPFAM" id="SSF55469">
    <property type="entry name" value="FMN-dependent nitroreductase-like"/>
    <property type="match status" value="1"/>
</dbReference>
<protein>
    <submittedName>
        <fullName evidence="4">NAD(P)H-dependent oxidoreductase</fullName>
    </submittedName>
</protein>
<evidence type="ECO:0000256" key="1">
    <source>
        <dbReference type="ARBA" id="ARBA00007118"/>
    </source>
</evidence>
<dbReference type="Gene3D" id="3.40.109.10">
    <property type="entry name" value="NADH Oxidase"/>
    <property type="match status" value="1"/>
</dbReference>
<keyword evidence="2" id="KW-0521">NADP</keyword>
<organism evidence="4 5">
    <name type="scientific">Akkermansia muciniphila</name>
    <dbReference type="NCBI Taxonomy" id="239935"/>
    <lineage>
        <taxon>Bacteria</taxon>
        <taxon>Pseudomonadati</taxon>
        <taxon>Verrucomicrobiota</taxon>
        <taxon>Verrucomicrobiia</taxon>
        <taxon>Verrucomicrobiales</taxon>
        <taxon>Akkermansiaceae</taxon>
        <taxon>Akkermansia</taxon>
    </lineage>
</organism>
<dbReference type="EMBL" id="PJKN01000004">
    <property type="protein sequence ID" value="PNC56006.1"/>
    <property type="molecule type" value="Genomic_DNA"/>
</dbReference>
<dbReference type="InterPro" id="IPR029479">
    <property type="entry name" value="Nitroreductase"/>
</dbReference>
<dbReference type="InterPro" id="IPR033878">
    <property type="entry name" value="NfsB-like"/>
</dbReference>
<dbReference type="PANTHER" id="PTHR43673:SF10">
    <property type="entry name" value="NADH DEHYDROGENASE_NAD(P)H NITROREDUCTASE XCC3605-RELATED"/>
    <property type="match status" value="1"/>
</dbReference>
<evidence type="ECO:0000313" key="4">
    <source>
        <dbReference type="EMBL" id="PNC56006.1"/>
    </source>
</evidence>
<dbReference type="RefSeq" id="WP_012421160.1">
    <property type="nucleotide sequence ID" value="NZ_CP010553.1"/>
</dbReference>
<name>A0A2N8HZ80_9BACT</name>
<evidence type="ECO:0000256" key="2">
    <source>
        <dbReference type="ARBA" id="ARBA00022857"/>
    </source>
</evidence>
<dbReference type="OMA" id="IQSCAIE"/>
<dbReference type="InterPro" id="IPR000415">
    <property type="entry name" value="Nitroreductase-like"/>
</dbReference>
<accession>A0A2N8HZ80</accession>
<sequence>MMISPEQYIDGLEWRYACKKFDPEARLEQPTWHALAESLRLSPSSLGLQLWKFVVVTNRELKARLREVSWNQSQVEDCSHYVVLCSRRDATRRDVDRYLAQIEFTRRPSAEKLASSADFYTSYVEALAPEKMHAWLDCQVYIAVGFLLSAAAALRVDSCTIGGMDRAKYDEILGLDGTPYRSVVGVALGYRAKDDAYAREAKVRFPAGEVIDIRA</sequence>
<dbReference type="Proteomes" id="UP000235914">
    <property type="component" value="Unassembled WGS sequence"/>
</dbReference>
<comment type="similarity">
    <text evidence="1">Belongs to the nitroreductase family.</text>
</comment>
<dbReference type="Pfam" id="PF00881">
    <property type="entry name" value="Nitroreductase"/>
    <property type="match status" value="1"/>
</dbReference>
<keyword evidence="3" id="KW-0560">Oxidoreductase</keyword>
<evidence type="ECO:0000313" key="5">
    <source>
        <dbReference type="Proteomes" id="UP000235914"/>
    </source>
</evidence>
<comment type="caution">
    <text evidence="4">The sequence shown here is derived from an EMBL/GenBank/DDBJ whole genome shotgun (WGS) entry which is preliminary data.</text>
</comment>
<dbReference type="GO" id="GO:0016491">
    <property type="term" value="F:oxidoreductase activity"/>
    <property type="evidence" value="ECO:0007669"/>
    <property type="project" value="UniProtKB-KW"/>
</dbReference>
<dbReference type="PANTHER" id="PTHR43673">
    <property type="entry name" value="NAD(P)H NITROREDUCTASE YDGI-RELATED"/>
    <property type="match status" value="1"/>
</dbReference>
<proteinExistence type="inferred from homology"/>
<dbReference type="SMR" id="A0A2N8HZ80"/>
<reference evidence="4 5" key="1">
    <citation type="journal article" date="2017" name="BMC Genomics">
        <title>Genome sequencing of 39 Akkermansia muciniphila isolates reveals its population structure, genomic and functional diverisity, and global distribution in mammalian gut microbiotas.</title>
        <authorList>
            <person name="Guo X."/>
            <person name="Li S."/>
            <person name="Zhang J."/>
            <person name="Wu F."/>
            <person name="Li X."/>
            <person name="Wu D."/>
            <person name="Zhang M."/>
            <person name="Ou Z."/>
            <person name="Jie Z."/>
            <person name="Yan Q."/>
            <person name="Li P."/>
            <person name="Yi J."/>
            <person name="Peng Y."/>
        </authorList>
    </citation>
    <scope>NUCLEOTIDE SEQUENCE [LARGE SCALE GENOMIC DNA]</scope>
    <source>
        <strain evidence="4 5">GP43</strain>
    </source>
</reference>
<dbReference type="CDD" id="cd02149">
    <property type="entry name" value="NfsB-like"/>
    <property type="match status" value="1"/>
</dbReference>
<evidence type="ECO:0000256" key="3">
    <source>
        <dbReference type="ARBA" id="ARBA00023002"/>
    </source>
</evidence>